<dbReference type="InterPro" id="IPR000873">
    <property type="entry name" value="AMP-dep_synth/lig_dom"/>
</dbReference>
<evidence type="ECO:0000259" key="4">
    <source>
        <dbReference type="Pfam" id="PF00501"/>
    </source>
</evidence>
<feature type="domain" description="AMP-binding enzyme C-terminal" evidence="5">
    <location>
        <begin position="393"/>
        <end position="477"/>
    </location>
</feature>
<dbReference type="AlphaFoldDB" id="A0AAD3H3N2"/>
<proteinExistence type="inferred from homology"/>
<keyword evidence="3" id="KW-0472">Membrane</keyword>
<feature type="transmembrane region" description="Helical" evidence="3">
    <location>
        <begin position="790"/>
        <end position="811"/>
    </location>
</feature>
<dbReference type="SUPFAM" id="SSF56801">
    <property type="entry name" value="Acetyl-CoA synthetase-like"/>
    <property type="match status" value="1"/>
</dbReference>
<protein>
    <submittedName>
        <fullName evidence="6">Acetyl-CoA synthetase-like protein</fullName>
    </submittedName>
</protein>
<keyword evidence="7" id="KW-1185">Reference proteome</keyword>
<accession>A0AAD3H3N2</accession>
<name>A0AAD3H3N2_9STRA</name>
<feature type="transmembrane region" description="Helical" evidence="3">
    <location>
        <begin position="700"/>
        <end position="723"/>
    </location>
</feature>
<evidence type="ECO:0000313" key="7">
    <source>
        <dbReference type="Proteomes" id="UP001054902"/>
    </source>
</evidence>
<keyword evidence="3" id="KW-0812">Transmembrane</keyword>
<dbReference type="EMBL" id="BLLK01000032">
    <property type="protein sequence ID" value="GFH49126.1"/>
    <property type="molecule type" value="Genomic_DNA"/>
</dbReference>
<dbReference type="PROSITE" id="PS00455">
    <property type="entry name" value="AMP_BINDING"/>
    <property type="match status" value="1"/>
</dbReference>
<organism evidence="6 7">
    <name type="scientific">Chaetoceros tenuissimus</name>
    <dbReference type="NCBI Taxonomy" id="426638"/>
    <lineage>
        <taxon>Eukaryota</taxon>
        <taxon>Sar</taxon>
        <taxon>Stramenopiles</taxon>
        <taxon>Ochrophyta</taxon>
        <taxon>Bacillariophyta</taxon>
        <taxon>Coscinodiscophyceae</taxon>
        <taxon>Chaetocerotophycidae</taxon>
        <taxon>Chaetocerotales</taxon>
        <taxon>Chaetocerotaceae</taxon>
        <taxon>Chaetoceros</taxon>
    </lineage>
</organism>
<dbReference type="PANTHER" id="PTHR43201:SF5">
    <property type="entry name" value="MEDIUM-CHAIN ACYL-COA LIGASE ACSF2, MITOCHONDRIAL"/>
    <property type="match status" value="1"/>
</dbReference>
<dbReference type="InterPro" id="IPR025110">
    <property type="entry name" value="AMP-bd_C"/>
</dbReference>
<feature type="transmembrane region" description="Helical" evidence="3">
    <location>
        <begin position="669"/>
        <end position="688"/>
    </location>
</feature>
<feature type="domain" description="AMP-dependent synthetase/ligase" evidence="4">
    <location>
        <begin position="1"/>
        <end position="329"/>
    </location>
</feature>
<feature type="transmembrane region" description="Helical" evidence="3">
    <location>
        <begin position="579"/>
        <end position="597"/>
    </location>
</feature>
<comment type="caution">
    <text evidence="6">The sequence shown here is derived from an EMBL/GenBank/DDBJ whole genome shotgun (WGS) entry which is preliminary data.</text>
</comment>
<feature type="transmembrane region" description="Helical" evidence="3">
    <location>
        <begin position="644"/>
        <end position="663"/>
    </location>
</feature>
<dbReference type="InterPro" id="IPR020845">
    <property type="entry name" value="AMP-binding_CS"/>
</dbReference>
<evidence type="ECO:0000256" key="1">
    <source>
        <dbReference type="ARBA" id="ARBA00006432"/>
    </source>
</evidence>
<keyword evidence="3" id="KW-1133">Transmembrane helix</keyword>
<dbReference type="GO" id="GO:0006631">
    <property type="term" value="P:fatty acid metabolic process"/>
    <property type="evidence" value="ECO:0007669"/>
    <property type="project" value="TreeGrafter"/>
</dbReference>
<dbReference type="PANTHER" id="PTHR43201">
    <property type="entry name" value="ACYL-COA SYNTHETASE"/>
    <property type="match status" value="1"/>
</dbReference>
<evidence type="ECO:0000259" key="5">
    <source>
        <dbReference type="Pfam" id="PF13193"/>
    </source>
</evidence>
<dbReference type="Pfam" id="PF13193">
    <property type="entry name" value="AMP-binding_C"/>
    <property type="match status" value="1"/>
</dbReference>
<sequence>MAQATAAPLAPSTTEHDAMDLLEQFQPKHLILFDGIENPGVEAAFKKIAASGRATLHRAIIREAQEKPGMFDYTISGSSELSSSWVPGGTPLQNPVDGVALLLGTSGTTSRPKGVPIRHGAIVQNGHILGSSIGLTENDVCYSIMPLFHIGGISASILCSICAGAAICCDNEAYNPENMVDALATSNPQPTWYSSVPTIHNATVSYIKSMASDAKMKSYGVNEDGVWKSGHSLRFIRSGAAALLGPDALALSSTYGNIPIIPTYSMSEQMPISQPLQGKMDMISDKPGSVGAPVATSLAIVNSATLSPVPFGSEGEIAICGENVIHHYLNNKEADAKTYFELTLPLDAGSPFQRGRFFLTGDVGVIDNDGYLTLKGRNKELIKKGGEQVSPFEIEEPIISHPWIEVAVCFAVPSKLYGEEVGLALVLSSAAPSGVEDSVVLKEMRDFLKMRNVSPMKWPTKWKVVADEELPKTKSKKYIRVGLSKVLGFEEDSEDILDGDEDDLQKSAPKNNTFIDWAVISGFRFVLACYVMFMHIGSNSSWGAFNNLRGWPWHVHVFFTLGGFSLKFKYFMARFMAMYPMYLVALLFVFINLFVACRPSTFRSTFHWDSQPDDLFIDGEEVNGYSELFCEGTPATPNSYWASLFLSLAVYLLGIAITPVWVLNWWVGYYFWFSAMYYQCLMLFPVMYNKMTTWRGNKKFLTKLMILLQGLNVFIVVLTWTLFEHYSGYSHYEEDGSKNTTEKFTDGRIGNWIGLGWYLFSPFWMLYFVMGACAAFLYDAVRPTETSKSYIMGYIADSCTLVMLAWSIAIICQGNVTYDATRTWNLRPGTADNFTDVAIVNRLWDNICGRLVAPITTLWIFALATGEGVTASILRSTTLSESIAPHAYNCFLFHQPVSQWYYAATRPGLWWDWWQYRKTMYWFSPGPCPVEWYEYFYVVMLTVGFSTLMNITAEPIMAAVIGFIKELLLGNDEDEVTVEEALVFAIEDMTGFAPELDWTLDQCGLSSVGLPQLANRIKNAMPKKFNMTAGQLSDAKTVGDICDVVKKAIAQAEADGI</sequence>
<dbReference type="GO" id="GO:0031956">
    <property type="term" value="F:medium-chain fatty acid-CoA ligase activity"/>
    <property type="evidence" value="ECO:0007669"/>
    <property type="project" value="TreeGrafter"/>
</dbReference>
<dbReference type="Gene3D" id="3.30.300.30">
    <property type="match status" value="1"/>
</dbReference>
<evidence type="ECO:0000256" key="3">
    <source>
        <dbReference type="SAM" id="Phobius"/>
    </source>
</evidence>
<gene>
    <name evidence="6" type="ORF">CTEN210_05602</name>
</gene>
<dbReference type="Gene3D" id="3.40.50.12780">
    <property type="entry name" value="N-terminal domain of ligase-like"/>
    <property type="match status" value="1"/>
</dbReference>
<feature type="transmembrane region" description="Helical" evidence="3">
    <location>
        <begin position="755"/>
        <end position="778"/>
    </location>
</feature>
<dbReference type="InterPro" id="IPR042099">
    <property type="entry name" value="ANL_N_sf"/>
</dbReference>
<dbReference type="Proteomes" id="UP001054902">
    <property type="component" value="Unassembled WGS sequence"/>
</dbReference>
<evidence type="ECO:0000256" key="2">
    <source>
        <dbReference type="ARBA" id="ARBA00022598"/>
    </source>
</evidence>
<reference evidence="6 7" key="1">
    <citation type="journal article" date="2021" name="Sci. Rep.">
        <title>The genome of the diatom Chaetoceros tenuissimus carries an ancient integrated fragment of an extant virus.</title>
        <authorList>
            <person name="Hongo Y."/>
            <person name="Kimura K."/>
            <person name="Takaki Y."/>
            <person name="Yoshida Y."/>
            <person name="Baba S."/>
            <person name="Kobayashi G."/>
            <person name="Nagasaki K."/>
            <person name="Hano T."/>
            <person name="Tomaru Y."/>
        </authorList>
    </citation>
    <scope>NUCLEOTIDE SEQUENCE [LARGE SCALE GENOMIC DNA]</scope>
    <source>
        <strain evidence="6 7">NIES-3715</strain>
    </source>
</reference>
<keyword evidence="2" id="KW-0436">Ligase</keyword>
<evidence type="ECO:0000313" key="6">
    <source>
        <dbReference type="EMBL" id="GFH49126.1"/>
    </source>
</evidence>
<dbReference type="Pfam" id="PF00501">
    <property type="entry name" value="AMP-binding"/>
    <property type="match status" value="1"/>
</dbReference>
<dbReference type="InterPro" id="IPR045851">
    <property type="entry name" value="AMP-bd_C_sf"/>
</dbReference>
<comment type="similarity">
    <text evidence="1">Belongs to the ATP-dependent AMP-binding enzyme family.</text>
</comment>